<dbReference type="Proteomes" id="UP000886595">
    <property type="component" value="Unassembled WGS sequence"/>
</dbReference>
<dbReference type="Pfam" id="PF03031">
    <property type="entry name" value="NIF"/>
    <property type="match status" value="1"/>
</dbReference>
<dbReference type="SMART" id="SM00577">
    <property type="entry name" value="CPDc"/>
    <property type="match status" value="1"/>
</dbReference>
<keyword evidence="3" id="KW-1185">Reference proteome</keyword>
<accession>A0A8X7U2I8</accession>
<dbReference type="AlphaFoldDB" id="A0A8X7U2I8"/>
<organism evidence="2 3">
    <name type="scientific">Brassica carinata</name>
    <name type="common">Ethiopian mustard</name>
    <name type="synonym">Abyssinian cabbage</name>
    <dbReference type="NCBI Taxonomy" id="52824"/>
    <lineage>
        <taxon>Eukaryota</taxon>
        <taxon>Viridiplantae</taxon>
        <taxon>Streptophyta</taxon>
        <taxon>Embryophyta</taxon>
        <taxon>Tracheophyta</taxon>
        <taxon>Spermatophyta</taxon>
        <taxon>Magnoliopsida</taxon>
        <taxon>eudicotyledons</taxon>
        <taxon>Gunneridae</taxon>
        <taxon>Pentapetalae</taxon>
        <taxon>rosids</taxon>
        <taxon>malvids</taxon>
        <taxon>Brassicales</taxon>
        <taxon>Brassicaceae</taxon>
        <taxon>Brassiceae</taxon>
        <taxon>Brassica</taxon>
    </lineage>
</organism>
<dbReference type="Gene3D" id="3.40.50.1000">
    <property type="entry name" value="HAD superfamily/HAD-like"/>
    <property type="match status" value="1"/>
</dbReference>
<dbReference type="PANTHER" id="PTHR12210">
    <property type="entry name" value="DULLARD PROTEIN PHOSPHATASE"/>
    <property type="match status" value="1"/>
</dbReference>
<evidence type="ECO:0000313" key="3">
    <source>
        <dbReference type="Proteomes" id="UP000886595"/>
    </source>
</evidence>
<dbReference type="FunFam" id="3.40.50.1000:FF:000093">
    <property type="entry name" value="NLI interacting factor-like phosphatase family protein"/>
    <property type="match status" value="1"/>
</dbReference>
<dbReference type="PROSITE" id="PS50969">
    <property type="entry name" value="FCP1"/>
    <property type="match status" value="1"/>
</dbReference>
<feature type="domain" description="FCP1 homology" evidence="1">
    <location>
        <begin position="98"/>
        <end position="259"/>
    </location>
</feature>
<protein>
    <recommendedName>
        <fullName evidence="1">FCP1 homology domain-containing protein</fullName>
    </recommendedName>
</protein>
<sequence>MATKLIIKKSAKPINRHYFRRHRKTQIGCTSPAATAVIASINKSIYRCQRSILCLFSRVDGRVGTKGFKILKPRDDLEPASNLRDPYSLIHDRSGKPFDATKKTIVLDLDETLIHSSMEKPVEVPYDFVVKPVIDGQILTFFVIKRPGVDEFLKRIGEKYQIVVFTAGLREYASLVLDKLDPERRVISRSFYRDACSEIDGRLVKDLGFVTRDLRRVVIVDDNPNAYALQPENAFPIRPFCDDLSDVELKKLGEFFDGDCDKCEDMRVALKEFVGRDE</sequence>
<dbReference type="EMBL" id="JAAMPC010000014">
    <property type="protein sequence ID" value="KAG2261916.1"/>
    <property type="molecule type" value="Genomic_DNA"/>
</dbReference>
<gene>
    <name evidence="2" type="ORF">Bca52824_068995</name>
</gene>
<evidence type="ECO:0000259" key="1">
    <source>
        <dbReference type="PROSITE" id="PS50969"/>
    </source>
</evidence>
<dbReference type="CDD" id="cd07521">
    <property type="entry name" value="HAD_FCP1-like"/>
    <property type="match status" value="1"/>
</dbReference>
<dbReference type="GO" id="GO:0016791">
    <property type="term" value="F:phosphatase activity"/>
    <property type="evidence" value="ECO:0007669"/>
    <property type="project" value="InterPro"/>
</dbReference>
<dbReference type="InterPro" id="IPR004274">
    <property type="entry name" value="FCP1_dom"/>
</dbReference>
<dbReference type="OrthoDB" id="277011at2759"/>
<proteinExistence type="predicted"/>
<dbReference type="InterPro" id="IPR036412">
    <property type="entry name" value="HAD-like_sf"/>
</dbReference>
<dbReference type="SUPFAM" id="SSF56784">
    <property type="entry name" value="HAD-like"/>
    <property type="match status" value="1"/>
</dbReference>
<dbReference type="InterPro" id="IPR023214">
    <property type="entry name" value="HAD_sf"/>
</dbReference>
<name>A0A8X7U2I8_BRACI</name>
<evidence type="ECO:0000313" key="2">
    <source>
        <dbReference type="EMBL" id="KAG2261916.1"/>
    </source>
</evidence>
<dbReference type="NCBIfam" id="TIGR02251">
    <property type="entry name" value="HIF-SF_euk"/>
    <property type="match status" value="1"/>
</dbReference>
<comment type="caution">
    <text evidence="2">The sequence shown here is derived from an EMBL/GenBank/DDBJ whole genome shotgun (WGS) entry which is preliminary data.</text>
</comment>
<reference evidence="2 3" key="1">
    <citation type="submission" date="2020-02" db="EMBL/GenBank/DDBJ databases">
        <authorList>
            <person name="Ma Q."/>
            <person name="Huang Y."/>
            <person name="Song X."/>
            <person name="Pei D."/>
        </authorList>
    </citation>
    <scope>NUCLEOTIDE SEQUENCE [LARGE SCALE GENOMIC DNA]</scope>
    <source>
        <strain evidence="2">Sxm20200214</strain>
        <tissue evidence="2">Leaf</tissue>
    </source>
</reference>
<dbReference type="InterPro" id="IPR050365">
    <property type="entry name" value="TIM50"/>
</dbReference>
<dbReference type="InterPro" id="IPR011948">
    <property type="entry name" value="Dullard_phosphatase"/>
</dbReference>